<evidence type="ECO:0000313" key="8">
    <source>
        <dbReference type="Proteomes" id="UP001556118"/>
    </source>
</evidence>
<evidence type="ECO:0000313" key="7">
    <source>
        <dbReference type="EMBL" id="MEW9853903.1"/>
    </source>
</evidence>
<protein>
    <submittedName>
        <fullName evidence="7">DUF6538 domain-containing protein</fullName>
    </submittedName>
</protein>
<dbReference type="Pfam" id="PF20172">
    <property type="entry name" value="DUF6538"/>
    <property type="match status" value="1"/>
</dbReference>
<keyword evidence="8" id="KW-1185">Reference proteome</keyword>
<keyword evidence="3 5" id="KW-0238">DNA-binding</keyword>
<sequence length="619" mass="70163">MALHQDPRTGIYYFRKVIPEKLRPVFGKREFKVSLETRSLAEARQKMAEPAMRYAQLAEEAAIFATGGWSEAGRHLVEAWLADKERPDQWLRECLARITAFHRAMNSTDRGTLVPPAYAFEAVEKAPDDDELLRVRASHTRARMNWPMRLGVLKTIPTEAFGWIVEQVAIHSGKEIRSDGPLFGEVASAFRHRLLVTALEETTPRPRSGSPLPSLIVIEGGRSQDEAIGTATRRDPGFQVGLTISEAFDAWKSYTKGRPRKPQLVQEWDLAIRRFVSMYGDIDMGEIRPQMVRDFREKLLEIPGRTKKSIKALPLEEQAAIAAKEGLDTLSPATVNKSLSALRSVTEHVVDKMSKVPLEFNAAKQAKFVELDDSEEKRLPFDEGDMEAIFRNLAITDRTGISEETLFWIVLLAPFTGCRLEELGTLRPLNVRSEQGIWFIAIERDRAQVRAEQGQEEKGRKNQNAERDIPLHPILHRAGFLEYFQRRRDEGAEWLFPDLKPNKYGKRTYRVSRLFAQYLEGLGITDDEKVFHSFRHSIRRILRGRAPEEMVDLICGHSDGKVGRRYGRGADMRPLQVVINLIDYNGPDWGSVVAKGRHFVGLPPEKPVSGGPTQLGLSL</sequence>
<dbReference type="EMBL" id="JBFNXR010000017">
    <property type="protein sequence ID" value="MEW9853903.1"/>
    <property type="molecule type" value="Genomic_DNA"/>
</dbReference>
<comment type="caution">
    <text evidence="7">The sequence shown here is derived from an EMBL/GenBank/DDBJ whole genome shotgun (WGS) entry which is preliminary data.</text>
</comment>
<comment type="similarity">
    <text evidence="1">Belongs to the 'phage' integrase family.</text>
</comment>
<feature type="domain" description="Core-binding (CB)" evidence="6">
    <location>
        <begin position="242"/>
        <end position="350"/>
    </location>
</feature>
<dbReference type="Gene3D" id="1.10.150.130">
    <property type="match status" value="1"/>
</dbReference>
<accession>A0ABV3R7M0</accession>
<dbReference type="RefSeq" id="WP_367768446.1">
    <property type="nucleotide sequence ID" value="NZ_JBFNXR010000017.1"/>
</dbReference>
<dbReference type="InterPro" id="IPR013762">
    <property type="entry name" value="Integrase-like_cat_sf"/>
</dbReference>
<keyword evidence="4" id="KW-0233">DNA recombination</keyword>
<dbReference type="Gene3D" id="1.10.443.10">
    <property type="entry name" value="Intergrase catalytic core"/>
    <property type="match status" value="1"/>
</dbReference>
<dbReference type="Pfam" id="PF00589">
    <property type="entry name" value="Phage_integrase"/>
    <property type="match status" value="1"/>
</dbReference>
<evidence type="ECO:0000256" key="5">
    <source>
        <dbReference type="PROSITE-ProRule" id="PRU01248"/>
    </source>
</evidence>
<keyword evidence="2" id="KW-0229">DNA integration</keyword>
<dbReference type="CDD" id="cd01184">
    <property type="entry name" value="INT_C_like_1"/>
    <property type="match status" value="1"/>
</dbReference>
<proteinExistence type="inferred from homology"/>
<dbReference type="InterPro" id="IPR044068">
    <property type="entry name" value="CB"/>
</dbReference>
<name>A0ABV3R7M0_9SPHN</name>
<dbReference type="InterPro" id="IPR046668">
    <property type="entry name" value="DUF6538"/>
</dbReference>
<dbReference type="InterPro" id="IPR050090">
    <property type="entry name" value="Tyrosine_recombinase_XerCD"/>
</dbReference>
<reference evidence="7 8" key="1">
    <citation type="submission" date="2024-06" db="EMBL/GenBank/DDBJ databases">
        <title>Novosphingobium rhizovicinus M1R2S20.</title>
        <authorList>
            <person name="Sun J.-Q."/>
        </authorList>
    </citation>
    <scope>NUCLEOTIDE SEQUENCE [LARGE SCALE GENOMIC DNA]</scope>
    <source>
        <strain evidence="7 8">M1R2S20</strain>
    </source>
</reference>
<dbReference type="InterPro" id="IPR002104">
    <property type="entry name" value="Integrase_catalytic"/>
</dbReference>
<evidence type="ECO:0000259" key="6">
    <source>
        <dbReference type="PROSITE" id="PS51900"/>
    </source>
</evidence>
<dbReference type="PROSITE" id="PS51900">
    <property type="entry name" value="CB"/>
    <property type="match status" value="1"/>
</dbReference>
<evidence type="ECO:0000256" key="4">
    <source>
        <dbReference type="ARBA" id="ARBA00023172"/>
    </source>
</evidence>
<dbReference type="InterPro" id="IPR011010">
    <property type="entry name" value="DNA_brk_join_enz"/>
</dbReference>
<evidence type="ECO:0000256" key="2">
    <source>
        <dbReference type="ARBA" id="ARBA00022908"/>
    </source>
</evidence>
<evidence type="ECO:0000256" key="1">
    <source>
        <dbReference type="ARBA" id="ARBA00008857"/>
    </source>
</evidence>
<dbReference type="Proteomes" id="UP001556118">
    <property type="component" value="Unassembled WGS sequence"/>
</dbReference>
<dbReference type="PANTHER" id="PTHR30349:SF41">
    <property type="entry name" value="INTEGRASE_RECOMBINASE PROTEIN MJ0367-RELATED"/>
    <property type="match status" value="1"/>
</dbReference>
<dbReference type="PANTHER" id="PTHR30349">
    <property type="entry name" value="PHAGE INTEGRASE-RELATED"/>
    <property type="match status" value="1"/>
</dbReference>
<gene>
    <name evidence="7" type="ORF">ABUH87_01735</name>
</gene>
<dbReference type="SUPFAM" id="SSF56349">
    <property type="entry name" value="DNA breaking-rejoining enzymes"/>
    <property type="match status" value="1"/>
</dbReference>
<dbReference type="InterPro" id="IPR010998">
    <property type="entry name" value="Integrase_recombinase_N"/>
</dbReference>
<evidence type="ECO:0000256" key="3">
    <source>
        <dbReference type="ARBA" id="ARBA00023125"/>
    </source>
</evidence>
<organism evidence="7 8">
    <name type="scientific">Novosphingobium rhizovicinum</name>
    <dbReference type="NCBI Taxonomy" id="3228928"/>
    <lineage>
        <taxon>Bacteria</taxon>
        <taxon>Pseudomonadati</taxon>
        <taxon>Pseudomonadota</taxon>
        <taxon>Alphaproteobacteria</taxon>
        <taxon>Sphingomonadales</taxon>
        <taxon>Sphingomonadaceae</taxon>
        <taxon>Novosphingobium</taxon>
    </lineage>
</organism>